<dbReference type="EMBL" id="BMNW01000001">
    <property type="protein sequence ID" value="GGL94206.1"/>
    <property type="molecule type" value="Genomic_DNA"/>
</dbReference>
<dbReference type="Proteomes" id="UP000616499">
    <property type="component" value="Unassembled WGS sequence"/>
</dbReference>
<feature type="region of interest" description="Disordered" evidence="1">
    <location>
        <begin position="1"/>
        <end position="31"/>
    </location>
</feature>
<sequence>MGTHDYNRQQGNGQKPALAHEHPSITRQRPRRRRTLTLAQLLWLAVLLFASLLAWNALEDIEQLQAPVTLIESGEEISVDPSVQRPFDLSVDQTEVASSPADLTCMRSDNTPDDAIIRCHLGKSVHQDISSSGQGVVPRAYRAHHDHLPRALIYPADPIRESEQHWVVSWGSSESYLAAWEIVNNRIDATSVCGNYRKGSASYSECRKGAKEYFKQKCQDWRARYAKDKQSKSNWMEERYCSAQSKFNPVG</sequence>
<gene>
    <name evidence="3" type="ORF">GCM10009425_01400</name>
</gene>
<proteinExistence type="predicted"/>
<organism evidence="3 4">
    <name type="scientific">Pseudomonas asuensis</name>
    <dbReference type="NCBI Taxonomy" id="1825787"/>
    <lineage>
        <taxon>Bacteria</taxon>
        <taxon>Pseudomonadati</taxon>
        <taxon>Pseudomonadota</taxon>
        <taxon>Gammaproteobacteria</taxon>
        <taxon>Pseudomonadales</taxon>
        <taxon>Pseudomonadaceae</taxon>
        <taxon>Pseudomonas</taxon>
    </lineage>
</organism>
<reference evidence="4" key="1">
    <citation type="journal article" date="2019" name="Int. J. Syst. Evol. Microbiol.">
        <title>The Global Catalogue of Microorganisms (GCM) 10K type strain sequencing project: providing services to taxonomists for standard genome sequencing and annotation.</title>
        <authorList>
            <consortium name="The Broad Institute Genomics Platform"/>
            <consortium name="The Broad Institute Genome Sequencing Center for Infectious Disease"/>
            <person name="Wu L."/>
            <person name="Ma J."/>
        </authorList>
    </citation>
    <scope>NUCLEOTIDE SEQUENCE [LARGE SCALE GENOMIC DNA]</scope>
    <source>
        <strain evidence="4">JCM 13501</strain>
    </source>
</reference>
<comment type="caution">
    <text evidence="3">The sequence shown here is derived from an EMBL/GenBank/DDBJ whole genome shotgun (WGS) entry which is preliminary data.</text>
</comment>
<keyword evidence="2" id="KW-0472">Membrane</keyword>
<accession>A0ABQ2GGH8</accession>
<dbReference type="RefSeq" id="WP_188864157.1">
    <property type="nucleotide sequence ID" value="NZ_BMNW01000001.1"/>
</dbReference>
<keyword evidence="2" id="KW-1133">Transmembrane helix</keyword>
<evidence type="ECO:0000256" key="1">
    <source>
        <dbReference type="SAM" id="MobiDB-lite"/>
    </source>
</evidence>
<keyword evidence="2" id="KW-0812">Transmembrane</keyword>
<evidence type="ECO:0000313" key="4">
    <source>
        <dbReference type="Proteomes" id="UP000616499"/>
    </source>
</evidence>
<evidence type="ECO:0000313" key="3">
    <source>
        <dbReference type="EMBL" id="GGL94206.1"/>
    </source>
</evidence>
<name>A0ABQ2GGH8_9PSED</name>
<protein>
    <submittedName>
        <fullName evidence="3">Uncharacterized protein</fullName>
    </submittedName>
</protein>
<feature type="transmembrane region" description="Helical" evidence="2">
    <location>
        <begin position="36"/>
        <end position="58"/>
    </location>
</feature>
<keyword evidence="4" id="KW-1185">Reference proteome</keyword>
<evidence type="ECO:0000256" key="2">
    <source>
        <dbReference type="SAM" id="Phobius"/>
    </source>
</evidence>